<dbReference type="SUPFAM" id="SSF56935">
    <property type="entry name" value="Porins"/>
    <property type="match status" value="1"/>
</dbReference>
<dbReference type="InterPro" id="IPR008969">
    <property type="entry name" value="CarboxyPept-like_regulatory"/>
</dbReference>
<evidence type="ECO:0000313" key="2">
    <source>
        <dbReference type="EMBL" id="MFD2698103.1"/>
    </source>
</evidence>
<gene>
    <name evidence="2" type="ORF">ACFSQ0_08880</name>
</gene>
<dbReference type="EMBL" id="JBHULZ010000041">
    <property type="protein sequence ID" value="MFD2698103.1"/>
    <property type="molecule type" value="Genomic_DNA"/>
</dbReference>
<keyword evidence="1" id="KW-0732">Signal</keyword>
<keyword evidence="2" id="KW-0675">Receptor</keyword>
<dbReference type="Proteomes" id="UP001597357">
    <property type="component" value="Unassembled WGS sequence"/>
</dbReference>
<dbReference type="SUPFAM" id="SSF49464">
    <property type="entry name" value="Carboxypeptidase regulatory domain-like"/>
    <property type="match status" value="1"/>
</dbReference>
<organism evidence="2 3">
    <name type="scientific">Mesonia sediminis</name>
    <dbReference type="NCBI Taxonomy" id="1703946"/>
    <lineage>
        <taxon>Bacteria</taxon>
        <taxon>Pseudomonadati</taxon>
        <taxon>Bacteroidota</taxon>
        <taxon>Flavobacteriia</taxon>
        <taxon>Flavobacteriales</taxon>
        <taxon>Flavobacteriaceae</taxon>
        <taxon>Mesonia</taxon>
    </lineage>
</organism>
<reference evidence="3" key="1">
    <citation type="journal article" date="2019" name="Int. J. Syst. Evol. Microbiol.">
        <title>The Global Catalogue of Microorganisms (GCM) 10K type strain sequencing project: providing services to taxonomists for standard genome sequencing and annotation.</title>
        <authorList>
            <consortium name="The Broad Institute Genomics Platform"/>
            <consortium name="The Broad Institute Genome Sequencing Center for Infectious Disease"/>
            <person name="Wu L."/>
            <person name="Ma J."/>
        </authorList>
    </citation>
    <scope>NUCLEOTIDE SEQUENCE [LARGE SCALE GENOMIC DNA]</scope>
    <source>
        <strain evidence="3">KCTC 42255</strain>
    </source>
</reference>
<sequence>MGKIAFTLLLLISTISSAQIKLVGTISSKSTLETPVTVKVKDSLNESIIAYTFTDHNNKYKLTIDKIGNFNLVFTALGFEKKTIPIKITKEQTEVNTNVVLVEKSMRLDEVVIQAEKAIKVNNDTIVFKSKFFKVGTEETVEDLLKNIPGLQIDNEGTIKVGNQEIEKLMIDGDDFFKKGYKVLSKNMPAYTIEEIEILKNFSNNSLLKGIEESKKVALNLKVADKFKRVWFGNLEAGLGNDNFYEFRGNLMNFGKKNKFYFLTNLNNIGYDSTGDLQQLISPIGGGEVTSIGNNQGAKQLLNLLPSTTNFNQNRTNINNAELASLNAIFNPTKKLKVKTLGFFNWDELDFFKNNVNVIETEGTSFTNIENYKLKNQKSIAFGKLELIYNSSKTTSLEATTKYNNARFNDGSNLQFNTTSTIQDLKHSKTLFDQKISYTQQLKNKKAIVLTGRFIDEKAPQNYSINRFFYQDLFPENRDASSVAQSSENQMQFAGINLNFLNRKKNNDLLAIQLGNEYRQDVLRSTFSLLKDNDVVAQPKAYQNDLTYLVNDLYFKGKYRLEYNDIGVTGKFATHQLFNKLENKQFSSTQNPFFINPSIGLDWKINDKNKVATAYSYNTTNAKILDVYSNFVLTGFRSFESGSSTFNQLDASRFNINYQLGNWTDKFFAHSHLVYIKNHNFLSSNTLINQNFTQTEKILIKDREYFSVNSSLDYYLNLISSNIKLDVSYSKSDFKNVVNNSNLREVVSKNYNYGIALRSGYDGIFNYHVGTKWTTATIRTSIANSFTDNMSFLNLSFVYNTKFNIQLQSERYYFGNLSTDNTYYFLDFNARYKLIKNKLSLGISGNNLFNTKTFRSYSVSDIGSSTTEYRLLPRFLLLKVNYRF</sequence>
<comment type="caution">
    <text evidence="2">The sequence shown here is derived from an EMBL/GenBank/DDBJ whole genome shotgun (WGS) entry which is preliminary data.</text>
</comment>
<feature type="signal peptide" evidence="1">
    <location>
        <begin position="1"/>
        <end position="18"/>
    </location>
</feature>
<proteinExistence type="predicted"/>
<feature type="chain" id="PRO_5047306017" evidence="1">
    <location>
        <begin position="19"/>
        <end position="884"/>
    </location>
</feature>
<evidence type="ECO:0000256" key="1">
    <source>
        <dbReference type="SAM" id="SignalP"/>
    </source>
</evidence>
<accession>A0ABW5SE94</accession>
<dbReference type="RefSeq" id="WP_379047115.1">
    <property type="nucleotide sequence ID" value="NZ_JBHULZ010000041.1"/>
</dbReference>
<keyword evidence="3" id="KW-1185">Reference proteome</keyword>
<name>A0ABW5SE94_9FLAO</name>
<evidence type="ECO:0000313" key="3">
    <source>
        <dbReference type="Proteomes" id="UP001597357"/>
    </source>
</evidence>
<protein>
    <submittedName>
        <fullName evidence="2">TonB-dependent receptor</fullName>
    </submittedName>
</protein>